<dbReference type="AlphaFoldDB" id="A0A6A4PN12"/>
<evidence type="ECO:0000256" key="1">
    <source>
        <dbReference type="ARBA" id="ARBA00022737"/>
    </source>
</evidence>
<gene>
    <name evidence="4" type="ORF">Lalb_Chr12g0204511</name>
</gene>
<dbReference type="GO" id="GO:0004630">
    <property type="term" value="F:phospholipase D activity"/>
    <property type="evidence" value="ECO:0007669"/>
    <property type="project" value="TreeGrafter"/>
</dbReference>
<comment type="caution">
    <text evidence="4">The sequence shown here is derived from an EMBL/GenBank/DDBJ whole genome shotgun (WGS) entry which is preliminary data.</text>
</comment>
<keyword evidence="2" id="KW-0443">Lipid metabolism</keyword>
<dbReference type="GO" id="GO:0009395">
    <property type="term" value="P:phospholipid catabolic process"/>
    <property type="evidence" value="ECO:0007669"/>
    <property type="project" value="TreeGrafter"/>
</dbReference>
<reference evidence="5" key="1">
    <citation type="journal article" date="2020" name="Nat. Commun.">
        <title>Genome sequence of the cluster root forming white lupin.</title>
        <authorList>
            <person name="Hufnagel B."/>
            <person name="Marques A."/>
            <person name="Soriano A."/>
            <person name="Marques L."/>
            <person name="Divol F."/>
            <person name="Doumas P."/>
            <person name="Sallet E."/>
            <person name="Mancinotti D."/>
            <person name="Carrere S."/>
            <person name="Marande W."/>
            <person name="Arribat S."/>
            <person name="Keller J."/>
            <person name="Huneau C."/>
            <person name="Blein T."/>
            <person name="Aime D."/>
            <person name="Laguerre M."/>
            <person name="Taylor J."/>
            <person name="Schubert V."/>
            <person name="Nelson M."/>
            <person name="Geu-Flores F."/>
            <person name="Crespi M."/>
            <person name="Gallardo-Guerrero K."/>
            <person name="Delaux P.-M."/>
            <person name="Salse J."/>
            <person name="Berges H."/>
            <person name="Guyot R."/>
            <person name="Gouzy J."/>
            <person name="Peret B."/>
        </authorList>
    </citation>
    <scope>NUCLEOTIDE SEQUENCE [LARGE SCALE GENOMIC DNA]</scope>
    <source>
        <strain evidence="5">cv. Amiga</strain>
    </source>
</reference>
<evidence type="ECO:0000256" key="2">
    <source>
        <dbReference type="ARBA" id="ARBA00023098"/>
    </source>
</evidence>
<dbReference type="InterPro" id="IPR024632">
    <property type="entry name" value="PLipase_D_C"/>
</dbReference>
<evidence type="ECO:0000313" key="5">
    <source>
        <dbReference type="Proteomes" id="UP000447434"/>
    </source>
</evidence>
<keyword evidence="5" id="KW-1185">Reference proteome</keyword>
<dbReference type="PANTHER" id="PTHR18896">
    <property type="entry name" value="PHOSPHOLIPASE D"/>
    <property type="match status" value="1"/>
</dbReference>
<sequence length="92" mass="10335">MSLWAEHLGRVDDIFCEPQSLECVRHVNNIAKRNWTTFVSDEGNQMRGHLMQYPVHVSRDGKVSALNDHEFFPDVGGKILGSPNSLPDALTT</sequence>
<dbReference type="GO" id="GO:0005886">
    <property type="term" value="C:plasma membrane"/>
    <property type="evidence" value="ECO:0007669"/>
    <property type="project" value="TreeGrafter"/>
</dbReference>
<evidence type="ECO:0000313" key="4">
    <source>
        <dbReference type="EMBL" id="KAE9602903.1"/>
    </source>
</evidence>
<accession>A0A6A4PN12</accession>
<keyword evidence="1" id="KW-0677">Repeat</keyword>
<dbReference type="OrthoDB" id="14911at2759"/>
<organism evidence="4 5">
    <name type="scientific">Lupinus albus</name>
    <name type="common">White lupine</name>
    <name type="synonym">Lupinus termis</name>
    <dbReference type="NCBI Taxonomy" id="3870"/>
    <lineage>
        <taxon>Eukaryota</taxon>
        <taxon>Viridiplantae</taxon>
        <taxon>Streptophyta</taxon>
        <taxon>Embryophyta</taxon>
        <taxon>Tracheophyta</taxon>
        <taxon>Spermatophyta</taxon>
        <taxon>Magnoliopsida</taxon>
        <taxon>eudicotyledons</taxon>
        <taxon>Gunneridae</taxon>
        <taxon>Pentapetalae</taxon>
        <taxon>rosids</taxon>
        <taxon>fabids</taxon>
        <taxon>Fabales</taxon>
        <taxon>Fabaceae</taxon>
        <taxon>Papilionoideae</taxon>
        <taxon>50 kb inversion clade</taxon>
        <taxon>genistoids sensu lato</taxon>
        <taxon>core genistoids</taxon>
        <taxon>Genisteae</taxon>
        <taxon>Lupinus</taxon>
    </lineage>
</organism>
<dbReference type="InterPro" id="IPR015679">
    <property type="entry name" value="PLipase_D_fam"/>
</dbReference>
<dbReference type="EMBL" id="WOCE01000012">
    <property type="protein sequence ID" value="KAE9602903.1"/>
    <property type="molecule type" value="Genomic_DNA"/>
</dbReference>
<proteinExistence type="predicted"/>
<evidence type="ECO:0000259" key="3">
    <source>
        <dbReference type="Pfam" id="PF12357"/>
    </source>
</evidence>
<dbReference type="PANTHER" id="PTHR18896:SF153">
    <property type="entry name" value="PHOSPHOLIPASE D"/>
    <property type="match status" value="1"/>
</dbReference>
<dbReference type="Pfam" id="PF12357">
    <property type="entry name" value="PLD_C"/>
    <property type="match status" value="1"/>
</dbReference>
<feature type="domain" description="Phospholipase D C-terminal" evidence="3">
    <location>
        <begin position="12"/>
        <end position="82"/>
    </location>
</feature>
<name>A0A6A4PN12_LUPAL</name>
<protein>
    <submittedName>
        <fullName evidence="4">Putative phospholipase D</fullName>
    </submittedName>
</protein>
<dbReference type="Proteomes" id="UP000447434">
    <property type="component" value="Chromosome 12"/>
</dbReference>